<dbReference type="PRINTS" id="PR01001">
    <property type="entry name" value="FADG3PDH"/>
</dbReference>
<keyword evidence="3" id="KW-0285">Flavoprotein</keyword>
<dbReference type="AlphaFoldDB" id="A0A8J7C3V0"/>
<dbReference type="PANTHER" id="PTHR11985">
    <property type="entry name" value="GLYCEROL-3-PHOSPHATE DEHYDROGENASE"/>
    <property type="match status" value="1"/>
</dbReference>
<evidence type="ECO:0000256" key="2">
    <source>
        <dbReference type="ARBA" id="ARBA00007330"/>
    </source>
</evidence>
<dbReference type="Pfam" id="PF01266">
    <property type="entry name" value="DAO"/>
    <property type="match status" value="1"/>
</dbReference>
<evidence type="ECO:0000256" key="5">
    <source>
        <dbReference type="ARBA" id="ARBA00023002"/>
    </source>
</evidence>
<evidence type="ECO:0000256" key="4">
    <source>
        <dbReference type="ARBA" id="ARBA00022827"/>
    </source>
</evidence>
<name>A0A8J7C3V0_9BACT</name>
<dbReference type="InterPro" id="IPR006076">
    <property type="entry name" value="FAD-dep_OxRdtase"/>
</dbReference>
<dbReference type="GO" id="GO:0046168">
    <property type="term" value="P:glycerol-3-phosphate catabolic process"/>
    <property type="evidence" value="ECO:0007669"/>
    <property type="project" value="TreeGrafter"/>
</dbReference>
<organism evidence="7 8">
    <name type="scientific">Candidatus Polarisedimenticola svalbardensis</name>
    <dbReference type="NCBI Taxonomy" id="2886004"/>
    <lineage>
        <taxon>Bacteria</taxon>
        <taxon>Pseudomonadati</taxon>
        <taxon>Acidobacteriota</taxon>
        <taxon>Candidatus Polarisedimenticolia</taxon>
        <taxon>Candidatus Polarisedimenticolales</taxon>
        <taxon>Candidatus Polarisedimenticolaceae</taxon>
        <taxon>Candidatus Polarisedimenticola</taxon>
    </lineage>
</organism>
<dbReference type="GO" id="GO:0004368">
    <property type="term" value="F:glycerol-3-phosphate dehydrogenase (quinone) activity"/>
    <property type="evidence" value="ECO:0007669"/>
    <property type="project" value="InterPro"/>
</dbReference>
<dbReference type="PROSITE" id="PS00978">
    <property type="entry name" value="FAD_G3PDH_2"/>
    <property type="match status" value="1"/>
</dbReference>
<dbReference type="InterPro" id="IPR000447">
    <property type="entry name" value="G3P_DH_FAD-dep"/>
</dbReference>
<dbReference type="Gene3D" id="3.30.9.10">
    <property type="entry name" value="D-Amino Acid Oxidase, subunit A, domain 2"/>
    <property type="match status" value="1"/>
</dbReference>
<dbReference type="EMBL" id="JACXWD010000143">
    <property type="protein sequence ID" value="MBD3869646.1"/>
    <property type="molecule type" value="Genomic_DNA"/>
</dbReference>
<dbReference type="PANTHER" id="PTHR11985:SF15">
    <property type="entry name" value="GLYCEROL-3-PHOSPHATE DEHYDROGENASE, MITOCHONDRIAL"/>
    <property type="match status" value="1"/>
</dbReference>
<dbReference type="Proteomes" id="UP000648239">
    <property type="component" value="Unassembled WGS sequence"/>
</dbReference>
<comment type="caution">
    <text evidence="7">The sequence shown here is derived from an EMBL/GenBank/DDBJ whole genome shotgun (WGS) entry which is preliminary data.</text>
</comment>
<dbReference type="InterPro" id="IPR036188">
    <property type="entry name" value="FAD/NAD-bd_sf"/>
</dbReference>
<gene>
    <name evidence="7" type="ORF">IFK94_16110</name>
</gene>
<evidence type="ECO:0000313" key="8">
    <source>
        <dbReference type="Proteomes" id="UP000648239"/>
    </source>
</evidence>
<dbReference type="Gene3D" id="3.50.50.60">
    <property type="entry name" value="FAD/NAD(P)-binding domain"/>
    <property type="match status" value="1"/>
</dbReference>
<reference evidence="7 8" key="1">
    <citation type="submission" date="2020-08" db="EMBL/GenBank/DDBJ databases">
        <title>Acidobacteriota in marine sediments use diverse sulfur dissimilation pathways.</title>
        <authorList>
            <person name="Wasmund K."/>
        </authorList>
    </citation>
    <scope>NUCLEOTIDE SEQUENCE [LARGE SCALE GENOMIC DNA]</scope>
    <source>
        <strain evidence="7">MAG AM4</strain>
    </source>
</reference>
<feature type="domain" description="FAD dependent oxidoreductase" evidence="6">
    <location>
        <begin position="4"/>
        <end position="353"/>
    </location>
</feature>
<keyword evidence="4" id="KW-0274">FAD</keyword>
<sequence length="384" mass="42200">MVIDVLIIGGGIHGAGVAQAAAAAGFEAVLVERKTLGHGTSSRSSKLIHGGLRYLESGHFGLVRESLHERRTLLRIAPDLVKPVRFYIPIYDKTSRPAWQVRAGLGFYAVLGGLGKENRFRSIPRSRWDELDGLDIQGLRKVFQYWDAATDDLLLTQAVARSAADLGAVIREQVEFVSAAPAKSGFRVRLRTEDGEQEELCRTLVNAAGPWVNRVLGTVASAPPLIGMDLVQGTHLVLEEGPTRGIYYTEAIQDRRGIFLMPWKGHGMVGTTEKVFTGDPEMTAPGQDEIDYLLENVAHYFPKLNSRVIDSFSGLRVLLRGQGDLFRRPREMVLRPGAGTPPRLVTMYGGKLTGYRASAQKVMKLLRPVLPQQAPRADTAELPL</sequence>
<keyword evidence="5" id="KW-0560">Oxidoreductase</keyword>
<comment type="similarity">
    <text evidence="2">Belongs to the FAD-dependent glycerol-3-phosphate dehydrogenase family.</text>
</comment>
<proteinExistence type="inferred from homology"/>
<evidence type="ECO:0000259" key="6">
    <source>
        <dbReference type="Pfam" id="PF01266"/>
    </source>
</evidence>
<evidence type="ECO:0000313" key="7">
    <source>
        <dbReference type="EMBL" id="MBD3869646.1"/>
    </source>
</evidence>
<evidence type="ECO:0000256" key="1">
    <source>
        <dbReference type="ARBA" id="ARBA00001974"/>
    </source>
</evidence>
<dbReference type="SUPFAM" id="SSF51905">
    <property type="entry name" value="FAD/NAD(P)-binding domain"/>
    <property type="match status" value="1"/>
</dbReference>
<comment type="cofactor">
    <cofactor evidence="1">
        <name>FAD</name>
        <dbReference type="ChEBI" id="CHEBI:57692"/>
    </cofactor>
</comment>
<accession>A0A8J7C3V0</accession>
<evidence type="ECO:0000256" key="3">
    <source>
        <dbReference type="ARBA" id="ARBA00022630"/>
    </source>
</evidence>
<protein>
    <submittedName>
        <fullName evidence="7">FAD-dependent oxidoreductase</fullName>
    </submittedName>
</protein>